<accession>A0A2P2P2I3</accession>
<dbReference type="EMBL" id="GGEC01068470">
    <property type="protein sequence ID" value="MBX48954.1"/>
    <property type="molecule type" value="Transcribed_RNA"/>
</dbReference>
<proteinExistence type="predicted"/>
<reference evidence="1" key="1">
    <citation type="submission" date="2018-02" db="EMBL/GenBank/DDBJ databases">
        <title>Rhizophora mucronata_Transcriptome.</title>
        <authorList>
            <person name="Meera S.P."/>
            <person name="Sreeshan A."/>
            <person name="Augustine A."/>
        </authorList>
    </citation>
    <scope>NUCLEOTIDE SEQUENCE</scope>
    <source>
        <tissue evidence="1">Leaf</tissue>
    </source>
</reference>
<dbReference type="AlphaFoldDB" id="A0A2P2P2I3"/>
<evidence type="ECO:0000313" key="1">
    <source>
        <dbReference type="EMBL" id="MBX48954.1"/>
    </source>
</evidence>
<sequence length="31" mass="3708">MLLQHPTKGLLQYQSKRWLLILDDEMGFGIY</sequence>
<protein>
    <submittedName>
        <fullName evidence="1">Cytochrome b6/f complex subunit IV</fullName>
    </submittedName>
</protein>
<organism evidence="1">
    <name type="scientific">Rhizophora mucronata</name>
    <name type="common">Asiatic mangrove</name>
    <dbReference type="NCBI Taxonomy" id="61149"/>
    <lineage>
        <taxon>Eukaryota</taxon>
        <taxon>Viridiplantae</taxon>
        <taxon>Streptophyta</taxon>
        <taxon>Embryophyta</taxon>
        <taxon>Tracheophyta</taxon>
        <taxon>Spermatophyta</taxon>
        <taxon>Magnoliopsida</taxon>
        <taxon>eudicotyledons</taxon>
        <taxon>Gunneridae</taxon>
        <taxon>Pentapetalae</taxon>
        <taxon>rosids</taxon>
        <taxon>fabids</taxon>
        <taxon>Malpighiales</taxon>
        <taxon>Rhizophoraceae</taxon>
        <taxon>Rhizophora</taxon>
    </lineage>
</organism>
<name>A0A2P2P2I3_RHIMU</name>